<keyword evidence="4" id="KW-0223">Dioxygenase</keyword>
<dbReference type="InterPro" id="IPR003819">
    <property type="entry name" value="TauD/TfdA-like"/>
</dbReference>
<evidence type="ECO:0000256" key="4">
    <source>
        <dbReference type="ARBA" id="ARBA00022964"/>
    </source>
</evidence>
<dbReference type="EMBL" id="AOGT01001453">
    <property type="protein sequence ID" value="EMG47646.1"/>
    <property type="molecule type" value="Genomic_DNA"/>
</dbReference>
<evidence type="ECO:0000256" key="5">
    <source>
        <dbReference type="ARBA" id="ARBA00023002"/>
    </source>
</evidence>
<feature type="domain" description="TauD/TfdA-like" evidence="7">
    <location>
        <begin position="136"/>
        <end position="403"/>
    </location>
</feature>
<dbReference type="STRING" id="1245528.M3IMQ0"/>
<dbReference type="InterPro" id="IPR050411">
    <property type="entry name" value="AlphaKG_dependent_hydroxylases"/>
</dbReference>
<dbReference type="Gene3D" id="3.30.2020.30">
    <property type="match status" value="1"/>
</dbReference>
<feature type="domain" description="Gamma-butyrobetaine hydroxylase-like N-terminal" evidence="8">
    <location>
        <begin position="20"/>
        <end position="97"/>
    </location>
</feature>
<evidence type="ECO:0000256" key="6">
    <source>
        <dbReference type="ARBA" id="ARBA00023004"/>
    </source>
</evidence>
<dbReference type="InterPro" id="IPR038492">
    <property type="entry name" value="GBBH-like_N_sf"/>
</dbReference>
<dbReference type="Pfam" id="PF02668">
    <property type="entry name" value="TauD"/>
    <property type="match status" value="1"/>
</dbReference>
<proteinExistence type="inferred from homology"/>
<dbReference type="OrthoDB" id="406634at2759"/>
<dbReference type="Pfam" id="PF06155">
    <property type="entry name" value="GBBH-like_N"/>
    <property type="match status" value="1"/>
</dbReference>
<dbReference type="PANTHER" id="PTHR10696:SF25">
    <property type="entry name" value="OXIDOREDUCTASE AIM17-RELATED"/>
    <property type="match status" value="1"/>
</dbReference>
<evidence type="ECO:0000256" key="3">
    <source>
        <dbReference type="ARBA" id="ARBA00022723"/>
    </source>
</evidence>
<dbReference type="eggNOG" id="KOG3888">
    <property type="taxonomic scope" value="Eukaryota"/>
</dbReference>
<gene>
    <name evidence="9" type="ORF">G210_1936</name>
</gene>
<evidence type="ECO:0000259" key="7">
    <source>
        <dbReference type="Pfam" id="PF02668"/>
    </source>
</evidence>
<keyword evidence="10" id="KW-1185">Reference proteome</keyword>
<keyword evidence="3" id="KW-0479">Metal-binding</keyword>
<organism evidence="9 10">
    <name type="scientific">Candida maltosa (strain Xu316)</name>
    <name type="common">Yeast</name>
    <dbReference type="NCBI Taxonomy" id="1245528"/>
    <lineage>
        <taxon>Eukaryota</taxon>
        <taxon>Fungi</taxon>
        <taxon>Dikarya</taxon>
        <taxon>Ascomycota</taxon>
        <taxon>Saccharomycotina</taxon>
        <taxon>Pichiomycetes</taxon>
        <taxon>Debaryomycetaceae</taxon>
        <taxon>Candida/Lodderomyces clade</taxon>
        <taxon>Candida</taxon>
    </lineage>
</organism>
<dbReference type="SUPFAM" id="SSF51197">
    <property type="entry name" value="Clavaminate synthase-like"/>
    <property type="match status" value="1"/>
</dbReference>
<accession>M3IMQ0</accession>
<evidence type="ECO:0000256" key="1">
    <source>
        <dbReference type="ARBA" id="ARBA00001954"/>
    </source>
</evidence>
<keyword evidence="5" id="KW-0560">Oxidoreductase</keyword>
<comment type="caution">
    <text evidence="9">The sequence shown here is derived from an EMBL/GenBank/DDBJ whole genome shotgun (WGS) entry which is preliminary data.</text>
</comment>
<dbReference type="GO" id="GO:0046872">
    <property type="term" value="F:metal ion binding"/>
    <property type="evidence" value="ECO:0007669"/>
    <property type="project" value="UniProtKB-KW"/>
</dbReference>
<dbReference type="GO" id="GO:0045329">
    <property type="term" value="P:carnitine biosynthetic process"/>
    <property type="evidence" value="ECO:0007669"/>
    <property type="project" value="TreeGrafter"/>
</dbReference>
<reference evidence="9 10" key="1">
    <citation type="submission" date="2013-02" db="EMBL/GenBank/DDBJ databases">
        <title>Genome sequence of Candida maltosa Xu316, a potential industrial strain for xylitol and ethanol production.</title>
        <authorList>
            <person name="Yu J."/>
            <person name="Wang Q."/>
            <person name="Geng X."/>
            <person name="Bao W."/>
            <person name="He P."/>
            <person name="Cai J."/>
        </authorList>
    </citation>
    <scope>NUCLEOTIDE SEQUENCE [LARGE SCALE GENOMIC DNA]</scope>
    <source>
        <strain evidence="10">Xu316</strain>
    </source>
</reference>
<dbReference type="InterPro" id="IPR010376">
    <property type="entry name" value="GBBH-like_N"/>
</dbReference>
<sequence>MLRRLPYRQIRFSSTLSVVKHTNKEVTLAINDKEVTFKNVFLRDSCRSPDSVDPISSQRLFTTSEGAKNLEINSSSVETTNGEPALKIQWNNNGKTINSSYPVSFLEKYSTPSGRRVEKFFDSDRKLWDKAEIEANLESLQIDYNDIMNKEESFFQACYNLNKYGLTFVNNIPHPELTEMNEANATQWPAYKIADKFGYIKKTFYGTLFDVKNQKEKAVNIAYTNTFLPLHMDLLYYESPPGLQLLHAIQNSTLGGENIFCDSFLAAENIRKVDPKAYEALTKIPITYHYDHNNEYYYFKRPVIIEDKEVGAGFPKISVLNYAPPFQGPFEIGIEKSDPNYELFDDFVRGLDMFETFINQPENHYQIKMKEGSCVIFENRRTLHSRNEFSDSNNGDRWLMGTYVDGDSFRSKLRVGYRKFRN</sequence>
<dbReference type="GO" id="GO:0005739">
    <property type="term" value="C:mitochondrion"/>
    <property type="evidence" value="ECO:0007669"/>
    <property type="project" value="TreeGrafter"/>
</dbReference>
<dbReference type="PANTHER" id="PTHR10696">
    <property type="entry name" value="GAMMA-BUTYROBETAINE HYDROXYLASE-RELATED"/>
    <property type="match status" value="1"/>
</dbReference>
<comment type="similarity">
    <text evidence="2">Belongs to the gamma-BBH/TMLD family.</text>
</comment>
<dbReference type="Proteomes" id="UP000011777">
    <property type="component" value="Unassembled WGS sequence"/>
</dbReference>
<evidence type="ECO:0000313" key="10">
    <source>
        <dbReference type="Proteomes" id="UP000011777"/>
    </source>
</evidence>
<dbReference type="InterPro" id="IPR042098">
    <property type="entry name" value="TauD-like_sf"/>
</dbReference>
<evidence type="ECO:0008006" key="11">
    <source>
        <dbReference type="Google" id="ProtNLM"/>
    </source>
</evidence>
<protein>
    <recommendedName>
        <fullName evidence="11">TauD/TfdA-like domain-containing protein</fullName>
    </recommendedName>
</protein>
<evidence type="ECO:0000259" key="8">
    <source>
        <dbReference type="Pfam" id="PF06155"/>
    </source>
</evidence>
<dbReference type="HOGENOM" id="CLU_021859_0_1_1"/>
<name>M3IMQ0_CANMX</name>
<dbReference type="Gene3D" id="3.60.130.10">
    <property type="entry name" value="Clavaminate synthase-like"/>
    <property type="match status" value="1"/>
</dbReference>
<dbReference type="GO" id="GO:0016706">
    <property type="term" value="F:2-oxoglutarate-dependent dioxygenase activity"/>
    <property type="evidence" value="ECO:0007669"/>
    <property type="project" value="UniProtKB-ARBA"/>
</dbReference>
<evidence type="ECO:0000256" key="2">
    <source>
        <dbReference type="ARBA" id="ARBA00008654"/>
    </source>
</evidence>
<dbReference type="AlphaFoldDB" id="M3IMQ0"/>
<comment type="cofactor">
    <cofactor evidence="1">
        <name>Fe(2+)</name>
        <dbReference type="ChEBI" id="CHEBI:29033"/>
    </cofactor>
</comment>
<keyword evidence="6" id="KW-0408">Iron</keyword>
<dbReference type="CDD" id="cd00250">
    <property type="entry name" value="CAS_like"/>
    <property type="match status" value="1"/>
</dbReference>
<dbReference type="OMA" id="MPYFEYK"/>
<evidence type="ECO:0000313" key="9">
    <source>
        <dbReference type="EMBL" id="EMG47646.1"/>
    </source>
</evidence>